<dbReference type="AlphaFoldDB" id="A0A143HM00"/>
<name>A0A143HM00_MICTH</name>
<dbReference type="GeneID" id="76608244"/>
<dbReference type="EMBL" id="JAPHQB010000008">
    <property type="protein sequence ID" value="MCX2801416.1"/>
    <property type="molecule type" value="Genomic_DNA"/>
</dbReference>
<dbReference type="InterPro" id="IPR052927">
    <property type="entry name" value="DCC_oxidoreductase"/>
</dbReference>
<dbReference type="OrthoDB" id="9785438at2"/>
<dbReference type="PANTHER" id="PTHR33639">
    <property type="entry name" value="THIOL-DISULFIDE OXIDOREDUCTASE DCC"/>
    <property type="match status" value="1"/>
</dbReference>
<dbReference type="Proteomes" id="UP000076077">
    <property type="component" value="Chromosome"/>
</dbReference>
<protein>
    <submittedName>
        <fullName evidence="2">DCC1-like thiol-disulfide oxidoreductase family protein</fullName>
    </submittedName>
</protein>
<dbReference type="EMBL" id="CP014864">
    <property type="protein sequence ID" value="AMX02755.1"/>
    <property type="molecule type" value="Genomic_DNA"/>
</dbReference>
<organism evidence="1 3">
    <name type="scientific">Microbulbifer thermotolerans</name>
    <dbReference type="NCBI Taxonomy" id="252514"/>
    <lineage>
        <taxon>Bacteria</taxon>
        <taxon>Pseudomonadati</taxon>
        <taxon>Pseudomonadota</taxon>
        <taxon>Gammaproteobacteria</taxon>
        <taxon>Cellvibrionales</taxon>
        <taxon>Microbulbiferaceae</taxon>
        <taxon>Microbulbifer</taxon>
    </lineage>
</organism>
<dbReference type="PANTHER" id="PTHR33639:SF2">
    <property type="entry name" value="DUF393 DOMAIN-CONTAINING PROTEIN"/>
    <property type="match status" value="1"/>
</dbReference>
<reference evidence="3" key="2">
    <citation type="submission" date="2016-03" db="EMBL/GenBank/DDBJ databases">
        <authorList>
            <person name="Lee Y.-S."/>
            <person name="Choi Y.-L."/>
        </authorList>
    </citation>
    <scope>NUCLEOTIDE SEQUENCE [LARGE SCALE GENOMIC DNA]</scope>
    <source>
        <strain evidence="3">DAU221</strain>
    </source>
</reference>
<reference evidence="1" key="1">
    <citation type="submission" date="2016-03" db="EMBL/GenBank/DDBJ databases">
        <authorList>
            <person name="Ploux O."/>
        </authorList>
    </citation>
    <scope>NUCLEOTIDE SEQUENCE [LARGE SCALE GENOMIC DNA]</scope>
    <source>
        <strain evidence="1">DAU221</strain>
    </source>
</reference>
<sequence length="145" mass="16979">MPEKLPDRIILFDSLCNLCNGWSRFILTHDKRGIFILCRVQSPAGQQLLAQLGLPLDTYETVILLERGTDGYRDYHKSEAVLRIFAQLPVPWRHLTLLRRLPVRLRNFVYDAVARNRYRLFGKRNECRLPSPGELARFLEEIDVD</sequence>
<dbReference type="KEGG" id="mthd:A3224_09300"/>
<evidence type="ECO:0000313" key="3">
    <source>
        <dbReference type="Proteomes" id="UP000076077"/>
    </source>
</evidence>
<dbReference type="STRING" id="252514.A3224_09300"/>
<evidence type="ECO:0000313" key="1">
    <source>
        <dbReference type="EMBL" id="AMX02755.1"/>
    </source>
</evidence>
<dbReference type="GO" id="GO:0015035">
    <property type="term" value="F:protein-disulfide reductase activity"/>
    <property type="evidence" value="ECO:0007669"/>
    <property type="project" value="InterPro"/>
</dbReference>
<evidence type="ECO:0000313" key="2">
    <source>
        <dbReference type="EMBL" id="MCX2801416.1"/>
    </source>
</evidence>
<dbReference type="InterPro" id="IPR007263">
    <property type="entry name" value="DCC1-like"/>
</dbReference>
<gene>
    <name evidence="1" type="ORF">A3224_09300</name>
    <name evidence="2" type="ORF">OQJ68_06385</name>
</gene>
<dbReference type="Pfam" id="PF04134">
    <property type="entry name" value="DCC1-like"/>
    <property type="match status" value="1"/>
</dbReference>
<accession>A0A143HM00</accession>
<keyword evidence="3" id="KW-1185">Reference proteome</keyword>
<dbReference type="RefSeq" id="WP_067153679.1">
    <property type="nucleotide sequence ID" value="NZ_CP014864.1"/>
</dbReference>
<reference evidence="2" key="3">
    <citation type="submission" date="2022-11" db="EMBL/GenBank/DDBJ databases">
        <title>Chitin-degrading and fungicidal potential of chitinolytic bacterial strains from marine environment of the Pacific Ocean regions.</title>
        <authorList>
            <person name="Pentekhina I."/>
            <person name="Nedashkovskaya O."/>
            <person name="Seitkalieva A."/>
            <person name="Podvolotskaya A."/>
            <person name="Tekutyeva L."/>
            <person name="Balabanova L."/>
        </authorList>
    </citation>
    <scope>NUCLEOTIDE SEQUENCE</scope>
    <source>
        <strain evidence="2">KMM 6838</strain>
    </source>
</reference>
<dbReference type="Proteomes" id="UP001209730">
    <property type="component" value="Unassembled WGS sequence"/>
</dbReference>
<proteinExistence type="predicted"/>